<gene>
    <name evidence="3" type="ORF">AFK71_17360</name>
</gene>
<dbReference type="RefSeq" id="WP_050352727.1">
    <property type="nucleotide sequence ID" value="NZ_BOSN01000001.1"/>
</dbReference>
<dbReference type="Proteomes" id="UP000036780">
    <property type="component" value="Unassembled WGS sequence"/>
</dbReference>
<dbReference type="NCBIfam" id="TIGR00732">
    <property type="entry name" value="dprA"/>
    <property type="match status" value="1"/>
</dbReference>
<dbReference type="GO" id="GO:0009294">
    <property type="term" value="P:DNA-mediated transformation"/>
    <property type="evidence" value="ECO:0007669"/>
    <property type="project" value="InterPro"/>
</dbReference>
<evidence type="ECO:0000259" key="2">
    <source>
        <dbReference type="Pfam" id="PF02481"/>
    </source>
</evidence>
<proteinExistence type="inferred from homology"/>
<comment type="similarity">
    <text evidence="1">Belongs to the DprA/Smf family.</text>
</comment>
<dbReference type="EMBL" id="LGTO01000007">
    <property type="protein sequence ID" value="KNE20159.1"/>
    <property type="molecule type" value="Genomic_DNA"/>
</dbReference>
<evidence type="ECO:0000256" key="1">
    <source>
        <dbReference type="ARBA" id="ARBA00006525"/>
    </source>
</evidence>
<evidence type="ECO:0000313" key="4">
    <source>
        <dbReference type="Proteomes" id="UP000036780"/>
    </source>
</evidence>
<protein>
    <recommendedName>
        <fullName evidence="2">Smf/DprA SLOG domain-containing protein</fullName>
    </recommendedName>
</protein>
<dbReference type="SUPFAM" id="SSF102405">
    <property type="entry name" value="MCP/YpsA-like"/>
    <property type="match status" value="1"/>
</dbReference>
<reference evidence="4" key="1">
    <citation type="submission" date="2015-07" db="EMBL/GenBank/DDBJ databases">
        <title>Fjat-10053 dsm26.</title>
        <authorList>
            <person name="Liu B."/>
            <person name="Wang J."/>
            <person name="Zhu Y."/>
            <person name="Liu G."/>
            <person name="Chen Q."/>
            <person name="Chen Z."/>
            <person name="Lan J."/>
            <person name="Che J."/>
            <person name="Ge C."/>
            <person name="Shi H."/>
            <person name="Pan Z."/>
            <person name="Liu X."/>
        </authorList>
    </citation>
    <scope>NUCLEOTIDE SEQUENCE [LARGE SCALE GENOMIC DNA]</scope>
    <source>
        <strain evidence="4">DSM 26</strain>
    </source>
</reference>
<dbReference type="PATRIC" id="fig|1473.5.peg.2190"/>
<dbReference type="InterPro" id="IPR057666">
    <property type="entry name" value="DrpA_SLOG"/>
</dbReference>
<dbReference type="Gene3D" id="3.40.50.450">
    <property type="match status" value="1"/>
</dbReference>
<dbReference type="GeneID" id="66870709"/>
<dbReference type="InterPro" id="IPR003488">
    <property type="entry name" value="DprA"/>
</dbReference>
<keyword evidence="4" id="KW-1185">Reference proteome</keyword>
<feature type="domain" description="Smf/DprA SLOG" evidence="2">
    <location>
        <begin position="80"/>
        <end position="289"/>
    </location>
</feature>
<comment type="caution">
    <text evidence="3">The sequence shown here is derived from an EMBL/GenBank/DDBJ whole genome shotgun (WGS) entry which is preliminary data.</text>
</comment>
<evidence type="ECO:0000313" key="3">
    <source>
        <dbReference type="EMBL" id="KNE20159.1"/>
    </source>
</evidence>
<dbReference type="AlphaFoldDB" id="A0A0L0QNQ0"/>
<dbReference type="PANTHER" id="PTHR43022:SF1">
    <property type="entry name" value="PROTEIN SMF"/>
    <property type="match status" value="1"/>
</dbReference>
<accession>A0A0L0QNQ0</accession>
<sequence>MINNVRFRLIHLSRCEGITRRWIQKVLKQDISLLHLYQMSPEQISHAYSLPFKNAADLYQNLHCDMLIKRTKSEMANHHIITILDKRFPSMLKAIHDPPLVLYGKGDLRLLNYMPSISVIGSRNPSAEAKKKVAFLIEPLIQNKWLIVSGMAKGVDQFAHEITLENCGKTIAVLGSGFHYIYPKENRQLFQDIVNKGLVLSEYPPTTRPARHHFPERNRIISGLSFGTLVIEAKKRSGTMITVDQALEQGREVFTVPGSIFMDQTEGCHQLIRDGAQLVTNASDILEEWDSIYKKDLFSRIKSL</sequence>
<dbReference type="PANTHER" id="PTHR43022">
    <property type="entry name" value="PROTEIN SMF"/>
    <property type="match status" value="1"/>
</dbReference>
<name>A0A0L0QNQ0_VIRPA</name>
<organism evidence="3 4">
    <name type="scientific">Virgibacillus pantothenticus</name>
    <dbReference type="NCBI Taxonomy" id="1473"/>
    <lineage>
        <taxon>Bacteria</taxon>
        <taxon>Bacillati</taxon>
        <taxon>Bacillota</taxon>
        <taxon>Bacilli</taxon>
        <taxon>Bacillales</taxon>
        <taxon>Bacillaceae</taxon>
        <taxon>Virgibacillus</taxon>
    </lineage>
</organism>
<dbReference type="Pfam" id="PF02481">
    <property type="entry name" value="DNA_processg_A"/>
    <property type="match status" value="1"/>
</dbReference>